<evidence type="ECO:0000313" key="1">
    <source>
        <dbReference type="EMBL" id="CEG30898.1"/>
    </source>
</evidence>
<comment type="caution">
    <text evidence="1">The sequence shown here is derived from an EMBL/GenBank/DDBJ whole genome shotgun (WGS) entry which is preliminary data.</text>
</comment>
<name>A0AAN2TRA7_9BACI</name>
<dbReference type="EMBL" id="CCXW01000001">
    <property type="protein sequence ID" value="CEG30898.1"/>
    <property type="molecule type" value="Genomic_DNA"/>
</dbReference>
<dbReference type="Proteomes" id="UP000182110">
    <property type="component" value="Unassembled WGS sequence"/>
</dbReference>
<sequence>MEKDLNIKGILIERLSILDSFFMNCMIIPWDVIDMQDIENYYYNEEICENPAE</sequence>
<gene>
    <name evidence="1" type="ORF">BN1180_01031</name>
</gene>
<proteinExistence type="predicted"/>
<dbReference type="AlphaFoldDB" id="A0AAN2TRA7"/>
<evidence type="ECO:0000313" key="2">
    <source>
        <dbReference type="Proteomes" id="UP000182110"/>
    </source>
</evidence>
<protein>
    <submittedName>
        <fullName evidence="1">Uncharacterized protein</fullName>
    </submittedName>
</protein>
<keyword evidence="2" id="KW-1185">Reference proteome</keyword>
<reference evidence="1 2" key="1">
    <citation type="journal article" date="2014" name="Genome Announc.">
        <title>Genome Sequence of Bacillus simplex Strain P558, Isolated from a Human Fecal Sample.</title>
        <authorList>
            <person name="Croce O."/>
            <person name="Hugon P."/>
            <person name="Lagier J.C."/>
            <person name="Bibi F."/>
            <person name="Robert C."/>
            <person name="Azhar E.I."/>
            <person name="Raoult D."/>
            <person name="Fournier P.E."/>
        </authorList>
    </citation>
    <scope>NUCLEOTIDE SEQUENCE [LARGE SCALE GENOMIC DNA]</scope>
    <source>
        <strain evidence="1 2">P558</strain>
    </source>
</reference>
<organism evidence="1 2">
    <name type="scientific">Peribacillus simplex</name>
    <dbReference type="NCBI Taxonomy" id="1478"/>
    <lineage>
        <taxon>Bacteria</taxon>
        <taxon>Bacillati</taxon>
        <taxon>Bacillota</taxon>
        <taxon>Bacilli</taxon>
        <taxon>Bacillales</taxon>
        <taxon>Bacillaceae</taxon>
        <taxon>Peribacillus</taxon>
    </lineage>
</organism>
<accession>A0AAN2TRA7</accession>